<feature type="transmembrane region" description="Helical" evidence="2">
    <location>
        <begin position="153"/>
        <end position="175"/>
    </location>
</feature>
<feature type="region of interest" description="Disordered" evidence="1">
    <location>
        <begin position="1"/>
        <end position="20"/>
    </location>
</feature>
<dbReference type="Proteomes" id="UP000316213">
    <property type="component" value="Unassembled WGS sequence"/>
</dbReference>
<feature type="compositionally biased region" description="Acidic residues" evidence="1">
    <location>
        <begin position="1"/>
        <end position="16"/>
    </location>
</feature>
<dbReference type="Gene3D" id="2.60.120.430">
    <property type="entry name" value="Galactose-binding lectin"/>
    <property type="match status" value="1"/>
</dbReference>
<protein>
    <recommendedName>
        <fullName evidence="5">VanZ like family protein</fullName>
    </recommendedName>
</protein>
<accession>A0A5C6ATB6</accession>
<evidence type="ECO:0008006" key="5">
    <source>
        <dbReference type="Google" id="ProtNLM"/>
    </source>
</evidence>
<proteinExistence type="predicted"/>
<organism evidence="3 4">
    <name type="scientific">Neorhodopirellula pilleata</name>
    <dbReference type="NCBI Taxonomy" id="2714738"/>
    <lineage>
        <taxon>Bacteria</taxon>
        <taxon>Pseudomonadati</taxon>
        <taxon>Planctomycetota</taxon>
        <taxon>Planctomycetia</taxon>
        <taxon>Pirellulales</taxon>
        <taxon>Pirellulaceae</taxon>
        <taxon>Neorhodopirellula</taxon>
    </lineage>
</organism>
<sequence length="343" mass="38345">MTSSIDDPEQNEDTPDDISSVEPGQPIAWLALVGFVLAAAVLLIPIPLQGRVAEAVGDLAHAPLFGGFTVSILLLWHRVRPLHHFGRDWLGRIALVALCVFIAGILVELTQSLTGRKAAFHDVVANGIGILAAASLCIGLLNHLHRPEHRPLTIAMIVLTVVLGVASTVAPLRILRDVWEVHRAYPVINSFESPNDVKRWYLDDCSVQRVQSNVTEGEYAMRWLIQDAEHPAITLIETASDWSDAASLELDVTLDPSYPEDVSVFVKVIDYEHTDYHHDVCRKEFRIEPGRTQHLTVSRQEMIEGPDSRKLDLTRIKFVSLVCYRPGKDTWIDVDAIRVELRR</sequence>
<feature type="transmembrane region" description="Helical" evidence="2">
    <location>
        <begin position="119"/>
        <end position="141"/>
    </location>
</feature>
<dbReference type="EMBL" id="SJPM01000001">
    <property type="protein sequence ID" value="TWU03245.1"/>
    <property type="molecule type" value="Genomic_DNA"/>
</dbReference>
<keyword evidence="4" id="KW-1185">Reference proteome</keyword>
<gene>
    <name evidence="3" type="ORF">Pla100_01630</name>
</gene>
<keyword evidence="2" id="KW-0472">Membrane</keyword>
<dbReference type="OrthoDB" id="255861at2"/>
<name>A0A5C6ATB6_9BACT</name>
<evidence type="ECO:0000313" key="3">
    <source>
        <dbReference type="EMBL" id="TWU03245.1"/>
    </source>
</evidence>
<evidence type="ECO:0000313" key="4">
    <source>
        <dbReference type="Proteomes" id="UP000316213"/>
    </source>
</evidence>
<keyword evidence="2" id="KW-1133">Transmembrane helix</keyword>
<dbReference type="AlphaFoldDB" id="A0A5C6ATB6"/>
<comment type="caution">
    <text evidence="3">The sequence shown here is derived from an EMBL/GenBank/DDBJ whole genome shotgun (WGS) entry which is preliminary data.</text>
</comment>
<evidence type="ECO:0000256" key="2">
    <source>
        <dbReference type="SAM" id="Phobius"/>
    </source>
</evidence>
<feature type="transmembrane region" description="Helical" evidence="2">
    <location>
        <begin position="27"/>
        <end position="47"/>
    </location>
</feature>
<feature type="transmembrane region" description="Helical" evidence="2">
    <location>
        <begin position="89"/>
        <end position="107"/>
    </location>
</feature>
<dbReference type="RefSeq" id="WP_146575806.1">
    <property type="nucleotide sequence ID" value="NZ_SJPM01000001.1"/>
</dbReference>
<keyword evidence="2" id="KW-0812">Transmembrane</keyword>
<evidence type="ECO:0000256" key="1">
    <source>
        <dbReference type="SAM" id="MobiDB-lite"/>
    </source>
</evidence>
<reference evidence="3 4" key="1">
    <citation type="submission" date="2019-02" db="EMBL/GenBank/DDBJ databases">
        <title>Deep-cultivation of Planctomycetes and their phenomic and genomic characterization uncovers novel biology.</title>
        <authorList>
            <person name="Wiegand S."/>
            <person name="Jogler M."/>
            <person name="Boedeker C."/>
            <person name="Pinto D."/>
            <person name="Vollmers J."/>
            <person name="Rivas-Marin E."/>
            <person name="Kohn T."/>
            <person name="Peeters S.H."/>
            <person name="Heuer A."/>
            <person name="Rast P."/>
            <person name="Oberbeckmann S."/>
            <person name="Bunk B."/>
            <person name="Jeske O."/>
            <person name="Meyerdierks A."/>
            <person name="Storesund J.E."/>
            <person name="Kallscheuer N."/>
            <person name="Luecker S."/>
            <person name="Lage O.M."/>
            <person name="Pohl T."/>
            <person name="Merkel B.J."/>
            <person name="Hornburger P."/>
            <person name="Mueller R.-W."/>
            <person name="Bruemmer F."/>
            <person name="Labrenz M."/>
            <person name="Spormann A.M."/>
            <person name="Op Den Camp H."/>
            <person name="Overmann J."/>
            <person name="Amann R."/>
            <person name="Jetten M.S.M."/>
            <person name="Mascher T."/>
            <person name="Medema M.H."/>
            <person name="Devos D.P."/>
            <person name="Kaster A.-K."/>
            <person name="Ovreas L."/>
            <person name="Rohde M."/>
            <person name="Galperin M.Y."/>
            <person name="Jogler C."/>
        </authorList>
    </citation>
    <scope>NUCLEOTIDE SEQUENCE [LARGE SCALE GENOMIC DNA]</scope>
    <source>
        <strain evidence="3 4">Pla100</strain>
    </source>
</reference>
<feature type="transmembrane region" description="Helical" evidence="2">
    <location>
        <begin position="59"/>
        <end position="77"/>
    </location>
</feature>